<accession>A0AAE0SEW3</accession>
<dbReference type="EC" id="2.6.1.52" evidence="4"/>
<dbReference type="PANTHER" id="PTHR43247">
    <property type="entry name" value="PHOSPHOSERINE AMINOTRANSFERASE"/>
    <property type="match status" value="1"/>
</dbReference>
<dbReference type="AlphaFoldDB" id="A0AAE0SEW3"/>
<reference evidence="13" key="2">
    <citation type="journal article" date="2021" name="Genome Biol. Evol.">
        <title>Developing a high-quality reference genome for a parasitic bivalve with doubly uniparental inheritance (Bivalvia: Unionida).</title>
        <authorList>
            <person name="Smith C.H."/>
        </authorList>
    </citation>
    <scope>NUCLEOTIDE SEQUENCE</scope>
    <source>
        <strain evidence="13">CHS0354</strain>
        <tissue evidence="13">Mantle</tissue>
    </source>
</reference>
<dbReference type="InterPro" id="IPR015422">
    <property type="entry name" value="PyrdxlP-dep_Trfase_small"/>
</dbReference>
<dbReference type="GO" id="GO:0004648">
    <property type="term" value="F:O-phospho-L-serine:2-oxoglutarate aminotransferase activity"/>
    <property type="evidence" value="ECO:0007669"/>
    <property type="project" value="UniProtKB-EC"/>
</dbReference>
<reference evidence="13" key="3">
    <citation type="submission" date="2023-05" db="EMBL/GenBank/DDBJ databases">
        <authorList>
            <person name="Smith C.H."/>
        </authorList>
    </citation>
    <scope>NUCLEOTIDE SEQUENCE</scope>
    <source>
        <strain evidence="13">CHS0354</strain>
        <tissue evidence="13">Mantle</tissue>
    </source>
</reference>
<proteinExistence type="inferred from homology"/>
<dbReference type="Gene3D" id="3.90.1150.10">
    <property type="entry name" value="Aspartate Aminotransferase, domain 1"/>
    <property type="match status" value="1"/>
</dbReference>
<evidence type="ECO:0000256" key="3">
    <source>
        <dbReference type="ARBA" id="ARBA00006904"/>
    </source>
</evidence>
<comment type="caution">
    <text evidence="13">The sequence shown here is derived from an EMBL/GenBank/DDBJ whole genome shotgun (WGS) entry which is preliminary data.</text>
</comment>
<dbReference type="InterPro" id="IPR000192">
    <property type="entry name" value="Aminotrans_V_dom"/>
</dbReference>
<feature type="non-terminal residue" evidence="13">
    <location>
        <position position="1"/>
    </location>
</feature>
<dbReference type="InterPro" id="IPR022278">
    <property type="entry name" value="Pser_aminoTfrase"/>
</dbReference>
<keyword evidence="7" id="KW-0808">Transferase</keyword>
<evidence type="ECO:0000256" key="8">
    <source>
        <dbReference type="ARBA" id="ARBA00022898"/>
    </source>
</evidence>
<evidence type="ECO:0000256" key="2">
    <source>
        <dbReference type="ARBA" id="ARBA00005099"/>
    </source>
</evidence>
<comment type="catalytic activity">
    <reaction evidence="10">
        <text>4-(phosphooxy)-L-threonine + 2-oxoglutarate = (R)-3-hydroxy-2-oxo-4-phosphooxybutanoate + L-glutamate</text>
        <dbReference type="Rhea" id="RHEA:16573"/>
        <dbReference type="ChEBI" id="CHEBI:16810"/>
        <dbReference type="ChEBI" id="CHEBI:29985"/>
        <dbReference type="ChEBI" id="CHEBI:58452"/>
        <dbReference type="ChEBI" id="CHEBI:58538"/>
        <dbReference type="EC" id="2.6.1.52"/>
    </reaction>
</comment>
<feature type="domain" description="Aminotransferase class V" evidence="12">
    <location>
        <begin position="1"/>
        <end position="110"/>
    </location>
</feature>
<evidence type="ECO:0000313" key="14">
    <source>
        <dbReference type="Proteomes" id="UP001195483"/>
    </source>
</evidence>
<reference evidence="13" key="1">
    <citation type="journal article" date="2021" name="Genome Biol. Evol.">
        <title>A High-Quality Reference Genome for a Parasitic Bivalve with Doubly Uniparental Inheritance (Bivalvia: Unionida).</title>
        <authorList>
            <person name="Smith C.H."/>
        </authorList>
    </citation>
    <scope>NUCLEOTIDE SEQUENCE</scope>
    <source>
        <strain evidence="13">CHS0354</strain>
    </source>
</reference>
<dbReference type="PANTHER" id="PTHR43247:SF1">
    <property type="entry name" value="PHOSPHOSERINE AMINOTRANSFERASE"/>
    <property type="match status" value="1"/>
</dbReference>
<evidence type="ECO:0000256" key="7">
    <source>
        <dbReference type="ARBA" id="ARBA00022679"/>
    </source>
</evidence>
<name>A0AAE0SEW3_9BIVA</name>
<keyword evidence="14" id="KW-1185">Reference proteome</keyword>
<dbReference type="InterPro" id="IPR015424">
    <property type="entry name" value="PyrdxlP-dep_Trfase"/>
</dbReference>
<dbReference type="SUPFAM" id="SSF53383">
    <property type="entry name" value="PLP-dependent transferases"/>
    <property type="match status" value="1"/>
</dbReference>
<evidence type="ECO:0000259" key="12">
    <source>
        <dbReference type="Pfam" id="PF00266"/>
    </source>
</evidence>
<organism evidence="13 14">
    <name type="scientific">Potamilus streckersoni</name>
    <dbReference type="NCBI Taxonomy" id="2493646"/>
    <lineage>
        <taxon>Eukaryota</taxon>
        <taxon>Metazoa</taxon>
        <taxon>Spiralia</taxon>
        <taxon>Lophotrochozoa</taxon>
        <taxon>Mollusca</taxon>
        <taxon>Bivalvia</taxon>
        <taxon>Autobranchia</taxon>
        <taxon>Heteroconchia</taxon>
        <taxon>Palaeoheterodonta</taxon>
        <taxon>Unionida</taxon>
        <taxon>Unionoidea</taxon>
        <taxon>Unionidae</taxon>
        <taxon>Ambleminae</taxon>
        <taxon>Lampsilini</taxon>
        <taxon>Potamilus</taxon>
    </lineage>
</organism>
<evidence type="ECO:0000256" key="1">
    <source>
        <dbReference type="ARBA" id="ARBA00001933"/>
    </source>
</evidence>
<dbReference type="GO" id="GO:0030170">
    <property type="term" value="F:pyridoxal phosphate binding"/>
    <property type="evidence" value="ECO:0007669"/>
    <property type="project" value="TreeGrafter"/>
</dbReference>
<evidence type="ECO:0000256" key="10">
    <source>
        <dbReference type="ARBA" id="ARBA00047630"/>
    </source>
</evidence>
<comment type="pathway">
    <text evidence="2">Amino-acid biosynthesis; L-serine biosynthesis; L-serine from 3-phospho-D-glycerate: step 2/3.</text>
</comment>
<evidence type="ECO:0000256" key="11">
    <source>
        <dbReference type="ARBA" id="ARBA00049007"/>
    </source>
</evidence>
<keyword evidence="9" id="KW-0718">Serine biosynthesis</keyword>
<keyword evidence="8" id="KW-0663">Pyridoxal phosphate</keyword>
<dbReference type="GO" id="GO:0006564">
    <property type="term" value="P:L-serine biosynthetic process"/>
    <property type="evidence" value="ECO:0007669"/>
    <property type="project" value="UniProtKB-KW"/>
</dbReference>
<keyword evidence="6" id="KW-0028">Amino-acid biosynthesis</keyword>
<comment type="cofactor">
    <cofactor evidence="1">
        <name>pyridoxal 5'-phosphate</name>
        <dbReference type="ChEBI" id="CHEBI:597326"/>
    </cofactor>
</comment>
<evidence type="ECO:0000256" key="4">
    <source>
        <dbReference type="ARBA" id="ARBA00013030"/>
    </source>
</evidence>
<protein>
    <recommendedName>
        <fullName evidence="4">phosphoserine transaminase</fullName>
        <ecNumber evidence="4">2.6.1.52</ecNumber>
    </recommendedName>
</protein>
<dbReference type="GO" id="GO:0005737">
    <property type="term" value="C:cytoplasm"/>
    <property type="evidence" value="ECO:0007669"/>
    <property type="project" value="TreeGrafter"/>
</dbReference>
<gene>
    <name evidence="13" type="ORF">CHS0354_013670</name>
</gene>
<dbReference type="FunFam" id="3.90.1150.10:FF:000006">
    <property type="entry name" value="Phosphoserine aminotransferase"/>
    <property type="match status" value="1"/>
</dbReference>
<evidence type="ECO:0000256" key="6">
    <source>
        <dbReference type="ARBA" id="ARBA00022605"/>
    </source>
</evidence>
<dbReference type="Pfam" id="PF00266">
    <property type="entry name" value="Aminotran_5"/>
    <property type="match status" value="1"/>
</dbReference>
<comment type="catalytic activity">
    <reaction evidence="11">
        <text>O-phospho-L-serine + 2-oxoglutarate = 3-phosphooxypyruvate + L-glutamate</text>
        <dbReference type="Rhea" id="RHEA:14329"/>
        <dbReference type="ChEBI" id="CHEBI:16810"/>
        <dbReference type="ChEBI" id="CHEBI:18110"/>
        <dbReference type="ChEBI" id="CHEBI:29985"/>
        <dbReference type="ChEBI" id="CHEBI:57524"/>
        <dbReference type="EC" id="2.6.1.52"/>
    </reaction>
</comment>
<evidence type="ECO:0000256" key="5">
    <source>
        <dbReference type="ARBA" id="ARBA00022576"/>
    </source>
</evidence>
<evidence type="ECO:0000256" key="9">
    <source>
        <dbReference type="ARBA" id="ARBA00023299"/>
    </source>
</evidence>
<dbReference type="EMBL" id="JAEAOA010000833">
    <property type="protein sequence ID" value="KAK3590636.1"/>
    <property type="molecule type" value="Genomic_DNA"/>
</dbReference>
<sequence>IYISGLVFEWTKRQGGVRQMEKNSIQKSSAVYDVIDNSGGFYVSPVDKGCRSRMNIPFRIYRPEGDEFLEKRFIEESEKLGMIELKGHRSIGGLRASMYNAVTVAEAETLVRFMKDFMERHRNQALEETKPIL</sequence>
<dbReference type="Proteomes" id="UP001195483">
    <property type="component" value="Unassembled WGS sequence"/>
</dbReference>
<keyword evidence="5" id="KW-0032">Aminotransferase</keyword>
<evidence type="ECO:0000313" key="13">
    <source>
        <dbReference type="EMBL" id="KAK3590636.1"/>
    </source>
</evidence>
<comment type="similarity">
    <text evidence="3">Belongs to the class-V pyridoxal-phosphate-dependent aminotransferase family. SerC subfamily.</text>
</comment>